<dbReference type="Pfam" id="PF10898">
    <property type="entry name" value="DUF2716"/>
    <property type="match status" value="1"/>
</dbReference>
<dbReference type="Proteomes" id="UP000009154">
    <property type="component" value="Plasmid p174"/>
</dbReference>
<proteinExistence type="predicted"/>
<feature type="compositionally biased region" description="Basic residues" evidence="1">
    <location>
        <begin position="166"/>
        <end position="179"/>
    </location>
</feature>
<dbReference type="AlphaFoldDB" id="H6N503"/>
<evidence type="ECO:0000313" key="2">
    <source>
        <dbReference type="EMBL" id="AFA76048.1"/>
    </source>
</evidence>
<keyword evidence="3" id="KW-1185">Reference proteome</keyword>
<reference evidence="2 3" key="1">
    <citation type="journal article" date="2012" name="Appl. Environ. Microbiol.">
        <title>Involvement of two latex-clearing proteins during rubber degradation and insights into the subsequent degradation pathway revealed by the genome sequence of Gordonia polyisoprenivorans strain VH2.</title>
        <authorList>
            <person name="Hiessl S."/>
            <person name="Schuldes J."/>
            <person name="Thurmer A."/>
            <person name="Halbsguth T."/>
            <person name="Broker D."/>
            <person name="Angelov A."/>
            <person name="Liebl W."/>
            <person name="Daniel R."/>
            <person name="Steinbuchel A."/>
        </authorList>
    </citation>
    <scope>NUCLEOTIDE SEQUENCE [LARGE SCALE GENOMIC DNA]</scope>
    <source>
        <strain evidence="3">DSM 44266 / VH2</strain>
        <plasmid evidence="2 3">p174</plasmid>
    </source>
</reference>
<evidence type="ECO:0000256" key="1">
    <source>
        <dbReference type="SAM" id="MobiDB-lite"/>
    </source>
</evidence>
<name>H6N503_GORPV</name>
<organism evidence="2 3">
    <name type="scientific">Gordonia polyisoprenivorans (strain DSM 44266 / VH2)</name>
    <dbReference type="NCBI Taxonomy" id="1112204"/>
    <lineage>
        <taxon>Bacteria</taxon>
        <taxon>Bacillati</taxon>
        <taxon>Actinomycetota</taxon>
        <taxon>Actinomycetes</taxon>
        <taxon>Mycobacteriales</taxon>
        <taxon>Gordoniaceae</taxon>
        <taxon>Gordonia</taxon>
    </lineage>
</organism>
<dbReference type="HOGENOM" id="CLU_1324835_0_0_11"/>
<geneLocation type="plasmid" evidence="2 3">
    <name>p174</name>
</geneLocation>
<dbReference type="RefSeq" id="WP_014362141.1">
    <property type="nucleotide sequence ID" value="NC_016907.1"/>
</dbReference>
<accession>H6N503</accession>
<dbReference type="eggNOG" id="ENOG50332H8">
    <property type="taxonomic scope" value="Bacteria"/>
</dbReference>
<dbReference type="GeneID" id="90162206"/>
<evidence type="ECO:0000313" key="3">
    <source>
        <dbReference type="Proteomes" id="UP000009154"/>
    </source>
</evidence>
<sequence length="207" mass="23246">MLWKPLDVDENRNHWSAFTQRFTFKPSLNSDDWPSIQPVVPSRTFDLRGDHASYDEFLRAARRVEDAVLDCIGKSLNGAGTTTIYALEWQGTGYKATVDQQADKALPAPPLRVFPDGDYPLLFWRRGEVGVFGDPWEKSLCVFGAPLIEIASQRLTWLPPTPHHLNSRGAHRSCRRGTVRRSPAPSSTIRPLTGPLPYVTNGDSIYL</sequence>
<feature type="region of interest" description="Disordered" evidence="1">
    <location>
        <begin position="166"/>
        <end position="193"/>
    </location>
</feature>
<keyword evidence="2" id="KW-0614">Plasmid</keyword>
<protein>
    <submittedName>
        <fullName evidence="2">Uncharacterized protein</fullName>
    </submittedName>
</protein>
<dbReference type="EMBL" id="CP003120">
    <property type="protein sequence ID" value="AFA76048.1"/>
    <property type="molecule type" value="Genomic_DNA"/>
</dbReference>
<dbReference type="KEGG" id="gpo:GPOL_174p00270"/>
<dbReference type="InterPro" id="IPR020323">
    <property type="entry name" value="DUF2716"/>
</dbReference>
<gene>
    <name evidence="2" type="ordered locus">GPOL_174p00270</name>
</gene>